<evidence type="ECO:0000256" key="5">
    <source>
        <dbReference type="ARBA" id="ARBA00023004"/>
    </source>
</evidence>
<evidence type="ECO:0000313" key="9">
    <source>
        <dbReference type="Proteomes" id="UP000420562"/>
    </source>
</evidence>
<keyword evidence="4" id="KW-0732">Signal</keyword>
<dbReference type="InterPro" id="IPR036909">
    <property type="entry name" value="Cyt_c-like_dom_sf"/>
</dbReference>
<dbReference type="SUPFAM" id="SSF53822">
    <property type="entry name" value="Periplasmic binding protein-like I"/>
    <property type="match status" value="1"/>
</dbReference>
<accession>A0A7J4ZTK2</accession>
<dbReference type="AlphaFoldDB" id="A0A7J4ZTK2"/>
<dbReference type="GO" id="GO:0020037">
    <property type="term" value="F:heme binding"/>
    <property type="evidence" value="ECO:0007669"/>
    <property type="project" value="InterPro"/>
</dbReference>
<keyword evidence="3 6" id="KW-0479">Metal-binding</keyword>
<evidence type="ECO:0000313" key="8">
    <source>
        <dbReference type="EMBL" id="KAB0666771.1"/>
    </source>
</evidence>
<evidence type="ECO:0000259" key="7">
    <source>
        <dbReference type="PROSITE" id="PS51007"/>
    </source>
</evidence>
<keyword evidence="5 6" id="KW-0408">Iron</keyword>
<dbReference type="SUPFAM" id="SSF46626">
    <property type="entry name" value="Cytochrome c"/>
    <property type="match status" value="1"/>
</dbReference>
<evidence type="ECO:0000256" key="2">
    <source>
        <dbReference type="ARBA" id="ARBA00022617"/>
    </source>
</evidence>
<dbReference type="Pfam" id="PF13458">
    <property type="entry name" value="Peripla_BP_6"/>
    <property type="match status" value="1"/>
</dbReference>
<dbReference type="Proteomes" id="UP000420562">
    <property type="component" value="Unassembled WGS sequence"/>
</dbReference>
<dbReference type="InterPro" id="IPR028081">
    <property type="entry name" value="Leu-bd"/>
</dbReference>
<dbReference type="InterPro" id="IPR028082">
    <property type="entry name" value="Peripla_BP_I"/>
</dbReference>
<gene>
    <name evidence="8" type="ORF">F6V25_04970</name>
</gene>
<name>A0A7J4ZTK2_9BACT</name>
<dbReference type="EMBL" id="VZQZ01000002">
    <property type="protein sequence ID" value="KAB0666771.1"/>
    <property type="molecule type" value="Genomic_DNA"/>
</dbReference>
<reference evidence="8 9" key="1">
    <citation type="submission" date="2019-09" db="EMBL/GenBank/DDBJ databases">
        <title>Geobacter sp. Red96, a novel strain isolated from paddy soil.</title>
        <authorList>
            <person name="Xu Z."/>
            <person name="Masuda Y."/>
            <person name="Itoh H."/>
            <person name="Senoo K."/>
        </authorList>
    </citation>
    <scope>NUCLEOTIDE SEQUENCE [LARGE SCALE GENOMIC DNA]</scope>
    <source>
        <strain evidence="8 9">Red96</strain>
    </source>
</reference>
<evidence type="ECO:0000256" key="4">
    <source>
        <dbReference type="ARBA" id="ARBA00022729"/>
    </source>
</evidence>
<sequence>MPKGRDTMTSRGMWRHGRSFVISLLVLIAAVGPQVCPAQNSAGSPAAEKIRLGEQMYREGILPSGEPLRAYVKGDIPVPGTAFSCVSCHLRSGLGSVEGGVFTPPTNGDKLFQPFQLLFKGLEQKYFPLPPRRPAYTDATLAEVIRSGATPTGGTLNDVMPRYLLEDEDMALLLSYLKGLSSHYSPGVSATTLHFATVITDEVSPEERTAMLAPLEQYIAIKNNQARAYRAPGNKSRQMAENMLVSKELATRTLTLSRWILKGSPETWRKQLEEYNRKDPVFALLGGVSSGEWKPIHDFSEANRIPCLFPITNLPVISETDWYTLYPSKGYYQEGEAAARYLHTDGVLPQGAAVVQIVRDSPEGRALAAGFRQTWLDSGNGAPLTVLLKAGQTVTKEILRKATGKKNVAVVMVWDGPECVPALQSLVTAGKRPLSLFVSARYLGEKLWTLPEQIRPFTYISYPYTFALSVTYSAMGNAKLQEDQRQALGQADVTIKNHAQEIASLDTTLTQIVTMALMDLRGNYYRDNFFDVIGMIADQPSSVFGRLSFGPGQRYASKGCYIVQLTKGPRPELVKKSGWVIH</sequence>
<comment type="similarity">
    <text evidence="1">Belongs to the leucine-binding protein family.</text>
</comment>
<dbReference type="InterPro" id="IPR009056">
    <property type="entry name" value="Cyt_c-like_dom"/>
</dbReference>
<comment type="caution">
    <text evidence="8">The sequence shown here is derived from an EMBL/GenBank/DDBJ whole genome shotgun (WGS) entry which is preliminary data.</text>
</comment>
<dbReference type="Gene3D" id="1.10.760.10">
    <property type="entry name" value="Cytochrome c-like domain"/>
    <property type="match status" value="1"/>
</dbReference>
<organism evidence="8 9">
    <name type="scientific">Oryzomonas japonica</name>
    <dbReference type="NCBI Taxonomy" id="2603858"/>
    <lineage>
        <taxon>Bacteria</taxon>
        <taxon>Pseudomonadati</taxon>
        <taxon>Thermodesulfobacteriota</taxon>
        <taxon>Desulfuromonadia</taxon>
        <taxon>Geobacterales</taxon>
        <taxon>Geobacteraceae</taxon>
        <taxon>Oryzomonas</taxon>
    </lineage>
</organism>
<keyword evidence="2 6" id="KW-0349">Heme</keyword>
<dbReference type="PROSITE" id="PS51007">
    <property type="entry name" value="CYTC"/>
    <property type="match status" value="1"/>
</dbReference>
<protein>
    <submittedName>
        <fullName evidence="8">Amino acid ABC transporter substrate-binding protein</fullName>
    </submittedName>
</protein>
<evidence type="ECO:0000256" key="1">
    <source>
        <dbReference type="ARBA" id="ARBA00010062"/>
    </source>
</evidence>
<proteinExistence type="inferred from homology"/>
<evidence type="ECO:0000256" key="3">
    <source>
        <dbReference type="ARBA" id="ARBA00022723"/>
    </source>
</evidence>
<dbReference type="Gene3D" id="3.40.50.2300">
    <property type="match status" value="2"/>
</dbReference>
<keyword evidence="9" id="KW-1185">Reference proteome</keyword>
<feature type="domain" description="Cytochrome c" evidence="7">
    <location>
        <begin position="48"/>
        <end position="181"/>
    </location>
</feature>
<dbReference type="GO" id="GO:0046872">
    <property type="term" value="F:metal ion binding"/>
    <property type="evidence" value="ECO:0007669"/>
    <property type="project" value="UniProtKB-KW"/>
</dbReference>
<dbReference type="GO" id="GO:0009055">
    <property type="term" value="F:electron transfer activity"/>
    <property type="evidence" value="ECO:0007669"/>
    <property type="project" value="InterPro"/>
</dbReference>
<evidence type="ECO:0000256" key="6">
    <source>
        <dbReference type="PROSITE-ProRule" id="PRU00433"/>
    </source>
</evidence>